<keyword evidence="1" id="KW-0812">Transmembrane</keyword>
<dbReference type="Proteomes" id="UP000193587">
    <property type="component" value="Unassembled WGS sequence"/>
</dbReference>
<dbReference type="EMBL" id="NEDJ01000071">
    <property type="protein sequence ID" value="OSO93910.1"/>
    <property type="molecule type" value="Genomic_DNA"/>
</dbReference>
<protein>
    <submittedName>
        <fullName evidence="2">Uncharacterized protein</fullName>
    </submittedName>
</protein>
<evidence type="ECO:0000256" key="1">
    <source>
        <dbReference type="SAM" id="Phobius"/>
    </source>
</evidence>
<keyword evidence="1" id="KW-0472">Membrane</keyword>
<comment type="caution">
    <text evidence="2">The sequence shown here is derived from an EMBL/GenBank/DDBJ whole genome shotgun (WGS) entry which is preliminary data.</text>
</comment>
<reference evidence="2 3" key="1">
    <citation type="submission" date="2017-04" db="EMBL/GenBank/DDBJ databases">
        <title>MLSA of the genus Halorubrum.</title>
        <authorList>
            <person name="De La Haba R."/>
            <person name="Sanchez-Porro C."/>
            <person name="Infante-Dominguez C."/>
            <person name="Ventosa A."/>
        </authorList>
    </citation>
    <scope>NUCLEOTIDE SEQUENCE [LARGE SCALE GENOMIC DNA]</scope>
    <source>
        <strain evidence="2 3">DSM 17463</strain>
    </source>
</reference>
<dbReference type="AlphaFoldDB" id="A0A1X4GA54"/>
<dbReference type="STRING" id="1121945.GCA_000421805_03432"/>
<evidence type="ECO:0000313" key="2">
    <source>
        <dbReference type="EMBL" id="OSO93910.1"/>
    </source>
</evidence>
<gene>
    <name evidence="2" type="ORF">B9H04_14880</name>
</gene>
<proteinExistence type="predicted"/>
<dbReference type="RefSeq" id="WP_049933456.1">
    <property type="nucleotide sequence ID" value="NZ_ATXS01000057.1"/>
</dbReference>
<evidence type="ECO:0000313" key="3">
    <source>
        <dbReference type="Proteomes" id="UP000193587"/>
    </source>
</evidence>
<sequence length="65" mass="6981">MARLGTQSTSADRQFAVAWVGMGIIMSAAVATIDVLPLPLEAVYVFAAGVILREALDLAYWVLQE</sequence>
<keyword evidence="1" id="KW-1133">Transmembrane helix</keyword>
<dbReference type="eggNOG" id="ENOG502N62T">
    <property type="taxonomic scope" value="Archaea"/>
</dbReference>
<organism evidence="2 3">
    <name type="scientific">Halorubrum ezzemoulense DSM 17463</name>
    <dbReference type="NCBI Taxonomy" id="1121945"/>
    <lineage>
        <taxon>Archaea</taxon>
        <taxon>Methanobacteriati</taxon>
        <taxon>Methanobacteriota</taxon>
        <taxon>Stenosarchaea group</taxon>
        <taxon>Halobacteria</taxon>
        <taxon>Halobacteriales</taxon>
        <taxon>Haloferacaceae</taxon>
        <taxon>Halorubrum</taxon>
    </lineage>
</organism>
<accession>A0A1X4GA54</accession>
<name>A0A1X4GA54_HALEZ</name>
<feature type="transmembrane region" description="Helical" evidence="1">
    <location>
        <begin position="16"/>
        <end position="36"/>
    </location>
</feature>